<organism evidence="1">
    <name type="scientific">Sesamum latifolium</name>
    <dbReference type="NCBI Taxonomy" id="2727402"/>
    <lineage>
        <taxon>Eukaryota</taxon>
        <taxon>Viridiplantae</taxon>
        <taxon>Streptophyta</taxon>
        <taxon>Embryophyta</taxon>
        <taxon>Tracheophyta</taxon>
        <taxon>Spermatophyta</taxon>
        <taxon>Magnoliopsida</taxon>
        <taxon>eudicotyledons</taxon>
        <taxon>Gunneridae</taxon>
        <taxon>Pentapetalae</taxon>
        <taxon>asterids</taxon>
        <taxon>lamiids</taxon>
        <taxon>Lamiales</taxon>
        <taxon>Pedaliaceae</taxon>
        <taxon>Sesamum</taxon>
    </lineage>
</organism>
<accession>A0AAW2WIG4</accession>
<comment type="caution">
    <text evidence="1">The sequence shown here is derived from an EMBL/GenBank/DDBJ whole genome shotgun (WGS) entry which is preliminary data.</text>
</comment>
<proteinExistence type="predicted"/>
<dbReference type="EMBL" id="JACGWN010000008">
    <property type="protein sequence ID" value="KAL0440446.1"/>
    <property type="molecule type" value="Genomic_DNA"/>
</dbReference>
<name>A0AAW2WIG4_9LAMI</name>
<sequence>MSGRDGRPWRRGVRRGYWSCGGQSRGGVASRTGSEWDRWRGEETVVELRVAAAGGASGSG</sequence>
<dbReference type="AlphaFoldDB" id="A0AAW2WIG4"/>
<evidence type="ECO:0000313" key="1">
    <source>
        <dbReference type="EMBL" id="KAL0440446.1"/>
    </source>
</evidence>
<reference evidence="1" key="2">
    <citation type="journal article" date="2024" name="Plant">
        <title>Genomic evolution and insights into agronomic trait innovations of Sesamum species.</title>
        <authorList>
            <person name="Miao H."/>
            <person name="Wang L."/>
            <person name="Qu L."/>
            <person name="Liu H."/>
            <person name="Sun Y."/>
            <person name="Le M."/>
            <person name="Wang Q."/>
            <person name="Wei S."/>
            <person name="Zheng Y."/>
            <person name="Lin W."/>
            <person name="Duan Y."/>
            <person name="Cao H."/>
            <person name="Xiong S."/>
            <person name="Wang X."/>
            <person name="Wei L."/>
            <person name="Li C."/>
            <person name="Ma Q."/>
            <person name="Ju M."/>
            <person name="Zhao R."/>
            <person name="Li G."/>
            <person name="Mu C."/>
            <person name="Tian Q."/>
            <person name="Mei H."/>
            <person name="Zhang T."/>
            <person name="Gao T."/>
            <person name="Zhang H."/>
        </authorList>
    </citation>
    <scope>NUCLEOTIDE SEQUENCE</scope>
    <source>
        <strain evidence="1">KEN1</strain>
    </source>
</reference>
<reference evidence="1" key="1">
    <citation type="submission" date="2020-06" db="EMBL/GenBank/DDBJ databases">
        <authorList>
            <person name="Li T."/>
            <person name="Hu X."/>
            <person name="Zhang T."/>
            <person name="Song X."/>
            <person name="Zhang H."/>
            <person name="Dai N."/>
            <person name="Sheng W."/>
            <person name="Hou X."/>
            <person name="Wei L."/>
        </authorList>
    </citation>
    <scope>NUCLEOTIDE SEQUENCE</scope>
    <source>
        <strain evidence="1">KEN1</strain>
        <tissue evidence="1">Leaf</tissue>
    </source>
</reference>
<protein>
    <submittedName>
        <fullName evidence="1">Uncharacterized protein</fullName>
    </submittedName>
</protein>
<gene>
    <name evidence="1" type="ORF">Slati_2527600</name>
</gene>